<feature type="transmembrane region" description="Helical" evidence="1">
    <location>
        <begin position="202"/>
        <end position="223"/>
    </location>
</feature>
<dbReference type="NCBIfam" id="TIGR00254">
    <property type="entry name" value="GGDEF"/>
    <property type="match status" value="1"/>
</dbReference>
<feature type="transmembrane region" description="Helical" evidence="1">
    <location>
        <begin position="62"/>
        <end position="93"/>
    </location>
</feature>
<dbReference type="Proteomes" id="UP001597318">
    <property type="component" value="Unassembled WGS sequence"/>
</dbReference>
<evidence type="ECO:0000259" key="2">
    <source>
        <dbReference type="PROSITE" id="PS50887"/>
    </source>
</evidence>
<dbReference type="PROSITE" id="PS50887">
    <property type="entry name" value="GGDEF"/>
    <property type="match status" value="1"/>
</dbReference>
<dbReference type="SMART" id="SM00267">
    <property type="entry name" value="GGDEF"/>
    <property type="match status" value="1"/>
</dbReference>
<dbReference type="EMBL" id="JBHUIK010000002">
    <property type="protein sequence ID" value="MFD2213782.1"/>
    <property type="molecule type" value="Genomic_DNA"/>
</dbReference>
<dbReference type="Gene3D" id="3.30.70.270">
    <property type="match status" value="1"/>
</dbReference>
<feature type="domain" description="GGDEF" evidence="2">
    <location>
        <begin position="426"/>
        <end position="568"/>
    </location>
</feature>
<keyword evidence="3" id="KW-0808">Transferase</keyword>
<dbReference type="InterPro" id="IPR029787">
    <property type="entry name" value="Nucleotide_cyclase"/>
</dbReference>
<protein>
    <submittedName>
        <fullName evidence="3">Diguanylate cyclase</fullName>
        <ecNumber evidence="3">2.7.7.65</ecNumber>
    </submittedName>
</protein>
<dbReference type="InterPro" id="IPR043128">
    <property type="entry name" value="Rev_trsase/Diguanyl_cyclase"/>
</dbReference>
<gene>
    <name evidence="3" type="ORF">ACFSKK_08840</name>
</gene>
<dbReference type="SUPFAM" id="SSF55073">
    <property type="entry name" value="Nucleotide cyclase"/>
    <property type="match status" value="1"/>
</dbReference>
<dbReference type="GO" id="GO:0052621">
    <property type="term" value="F:diguanylate cyclase activity"/>
    <property type="evidence" value="ECO:0007669"/>
    <property type="project" value="UniProtKB-EC"/>
</dbReference>
<evidence type="ECO:0000256" key="1">
    <source>
        <dbReference type="SAM" id="Phobius"/>
    </source>
</evidence>
<dbReference type="EC" id="2.7.7.65" evidence="3"/>
<dbReference type="RefSeq" id="WP_247344835.1">
    <property type="nucleotide sequence ID" value="NZ_CP095550.1"/>
</dbReference>
<dbReference type="InterPro" id="IPR000160">
    <property type="entry name" value="GGDEF_dom"/>
</dbReference>
<proteinExistence type="predicted"/>
<evidence type="ECO:0000313" key="4">
    <source>
        <dbReference type="Proteomes" id="UP001597318"/>
    </source>
</evidence>
<feature type="transmembrane region" description="Helical" evidence="1">
    <location>
        <begin position="105"/>
        <end position="126"/>
    </location>
</feature>
<dbReference type="Gene3D" id="3.30.450.40">
    <property type="match status" value="1"/>
</dbReference>
<keyword evidence="1" id="KW-0472">Membrane</keyword>
<sequence>MNKKGQLLIWVIWIISFPFLLWISYKMSPPTITGLEFDLISFLLLMCLVAFWPIIINDTPVFYVQGVSLAVFLYFGLFVEIIFTQVALIVLLSKLRLSRKDMYRIPLNSLLFISISIIGAIVFNLVGGTHGTKYSAQFLSAIIAYEATIFLSNQLLLNAIKSLLFKEKFAIFTRSFLWEFITSIIVFPIGVALYFLYLEVGIASILFIGIPLLILSIILTLYYKTKQINQYLQRASEIGHQLTERLEKKEILNVFIEKITKMISVEAAYIIDVYDNDRMKIIKEFEKGQIHLKSEPNKSAYKGISGYVFGIRESVLFHSRKQWVNIKSSQLPDSVESVIGVPVKRNQDLVGIVILASNKKRAFDRTQLMLIDLLSTYLGVAIENARNYEKTKKQSEHCALTGLFNYRFIENKLKEEFELINGQVNRYLSVILFDLDHFKAVNDTYGHHAGNQVLIELANRIVETVGANGIVARYGGEEFVVLLPDYRNEGSLLIAEKLRQKIANTPFTIETTLNDVNQTQTIFVTASFGVATAPNDADDPFSLIRHADRAMYIGAKRAGRNRVAGYVS</sequence>
<feature type="transmembrane region" description="Helical" evidence="1">
    <location>
        <begin position="176"/>
        <end position="196"/>
    </location>
</feature>
<feature type="transmembrane region" description="Helical" evidence="1">
    <location>
        <begin position="138"/>
        <end position="156"/>
    </location>
</feature>
<dbReference type="Pfam" id="PF13185">
    <property type="entry name" value="GAF_2"/>
    <property type="match status" value="1"/>
</dbReference>
<evidence type="ECO:0000313" key="3">
    <source>
        <dbReference type="EMBL" id="MFD2213782.1"/>
    </source>
</evidence>
<organism evidence="3 4">
    <name type="scientific">Metabacillus endolithicus</name>
    <dbReference type="NCBI Taxonomy" id="1535204"/>
    <lineage>
        <taxon>Bacteria</taxon>
        <taxon>Bacillati</taxon>
        <taxon>Bacillota</taxon>
        <taxon>Bacilli</taxon>
        <taxon>Bacillales</taxon>
        <taxon>Bacillaceae</taxon>
        <taxon>Metabacillus</taxon>
    </lineage>
</organism>
<dbReference type="SUPFAM" id="SSF55781">
    <property type="entry name" value="GAF domain-like"/>
    <property type="match status" value="1"/>
</dbReference>
<keyword evidence="1" id="KW-1133">Transmembrane helix</keyword>
<dbReference type="Pfam" id="PF00990">
    <property type="entry name" value="GGDEF"/>
    <property type="match status" value="1"/>
</dbReference>
<dbReference type="CDD" id="cd01949">
    <property type="entry name" value="GGDEF"/>
    <property type="match status" value="1"/>
</dbReference>
<keyword evidence="1" id="KW-0812">Transmembrane</keyword>
<feature type="transmembrane region" description="Helical" evidence="1">
    <location>
        <begin position="37"/>
        <end position="56"/>
    </location>
</feature>
<feature type="transmembrane region" description="Helical" evidence="1">
    <location>
        <begin position="6"/>
        <end position="25"/>
    </location>
</feature>
<reference evidence="4" key="1">
    <citation type="journal article" date="2019" name="Int. J. Syst. Evol. Microbiol.">
        <title>The Global Catalogue of Microorganisms (GCM) 10K type strain sequencing project: providing services to taxonomists for standard genome sequencing and annotation.</title>
        <authorList>
            <consortium name="The Broad Institute Genomics Platform"/>
            <consortium name="The Broad Institute Genome Sequencing Center for Infectious Disease"/>
            <person name="Wu L."/>
            <person name="Ma J."/>
        </authorList>
    </citation>
    <scope>NUCLEOTIDE SEQUENCE [LARGE SCALE GENOMIC DNA]</scope>
    <source>
        <strain evidence="4">CGMCC 1.15474</strain>
    </source>
</reference>
<name>A0ABW5BUQ4_9BACI</name>
<keyword evidence="4" id="KW-1185">Reference proteome</keyword>
<dbReference type="InterPro" id="IPR050469">
    <property type="entry name" value="Diguanylate_Cyclase"/>
</dbReference>
<dbReference type="PANTHER" id="PTHR45138:SF9">
    <property type="entry name" value="DIGUANYLATE CYCLASE DGCM-RELATED"/>
    <property type="match status" value="1"/>
</dbReference>
<dbReference type="SMART" id="SM00065">
    <property type="entry name" value="GAF"/>
    <property type="match status" value="1"/>
</dbReference>
<dbReference type="InterPro" id="IPR029016">
    <property type="entry name" value="GAF-like_dom_sf"/>
</dbReference>
<comment type="caution">
    <text evidence="3">The sequence shown here is derived from an EMBL/GenBank/DDBJ whole genome shotgun (WGS) entry which is preliminary data.</text>
</comment>
<dbReference type="InterPro" id="IPR003018">
    <property type="entry name" value="GAF"/>
</dbReference>
<dbReference type="PANTHER" id="PTHR45138">
    <property type="entry name" value="REGULATORY COMPONENTS OF SENSORY TRANSDUCTION SYSTEM"/>
    <property type="match status" value="1"/>
</dbReference>
<accession>A0ABW5BUQ4</accession>
<keyword evidence="3" id="KW-0548">Nucleotidyltransferase</keyword>